<dbReference type="AlphaFoldDB" id="A0AAE8STW1"/>
<feature type="region of interest" description="Disordered" evidence="1">
    <location>
        <begin position="778"/>
        <end position="804"/>
    </location>
</feature>
<feature type="compositionally biased region" description="Basic residues" evidence="1">
    <location>
        <begin position="586"/>
        <end position="599"/>
    </location>
</feature>
<feature type="region of interest" description="Disordered" evidence="1">
    <location>
        <begin position="65"/>
        <end position="102"/>
    </location>
</feature>
<dbReference type="PANTHER" id="PTHR39601">
    <property type="entry name" value="CHORIOGENIN HMINOR"/>
    <property type="match status" value="1"/>
</dbReference>
<evidence type="ECO:0000313" key="4">
    <source>
        <dbReference type="Proteomes" id="UP001187682"/>
    </source>
</evidence>
<dbReference type="Proteomes" id="UP001187682">
    <property type="component" value="Unassembled WGS sequence"/>
</dbReference>
<feature type="region of interest" description="Disordered" evidence="1">
    <location>
        <begin position="585"/>
        <end position="604"/>
    </location>
</feature>
<protein>
    <recommendedName>
        <fullName evidence="2">DUF8004 domain-containing protein</fullName>
    </recommendedName>
</protein>
<gene>
    <name evidence="3" type="ORF">DNG_03735</name>
</gene>
<proteinExistence type="predicted"/>
<organism evidence="3 4">
    <name type="scientific">Cephalotrichum gorgonifer</name>
    <dbReference type="NCBI Taxonomy" id="2041049"/>
    <lineage>
        <taxon>Eukaryota</taxon>
        <taxon>Fungi</taxon>
        <taxon>Dikarya</taxon>
        <taxon>Ascomycota</taxon>
        <taxon>Pezizomycotina</taxon>
        <taxon>Sordariomycetes</taxon>
        <taxon>Hypocreomycetidae</taxon>
        <taxon>Microascales</taxon>
        <taxon>Microascaceae</taxon>
        <taxon>Cephalotrichum</taxon>
    </lineage>
</organism>
<comment type="caution">
    <text evidence="3">The sequence shown here is derived from an EMBL/GenBank/DDBJ whole genome shotgun (WGS) entry which is preliminary data.</text>
</comment>
<accession>A0AAE8STW1</accession>
<reference evidence="3" key="1">
    <citation type="submission" date="2018-03" db="EMBL/GenBank/DDBJ databases">
        <authorList>
            <person name="Guldener U."/>
        </authorList>
    </citation>
    <scope>NUCLEOTIDE SEQUENCE</scope>
</reference>
<keyword evidence="4" id="KW-1185">Reference proteome</keyword>
<evidence type="ECO:0000313" key="3">
    <source>
        <dbReference type="EMBL" id="SPO00986.1"/>
    </source>
</evidence>
<feature type="region of interest" description="Disordered" evidence="1">
    <location>
        <begin position="635"/>
        <end position="659"/>
    </location>
</feature>
<feature type="domain" description="DUF8004" evidence="2">
    <location>
        <begin position="245"/>
        <end position="334"/>
    </location>
</feature>
<sequence length="838" mass="94212">MKRSTSRPLLLSSNSENHLVSNRIYYKETNFDLVPKQPKVSRPKNENVRRLRSVRTCPSIQNMPLPLSLPAATGAGARPDDSLEHPAPSQIKKFDGRTKTTSEWNSLRRDEELWWDDGDCLVYLYAWGQSQRGPSFRIPFATLLQANCHALIERFLAPRSDLSWLQETCEERAGSLTTPGAVELYIAPPPGTGKAQLFAYHIATRNFFAWVCHRPLVGEHLGSALVGLFASMQELRVAGVENTIDIIDYMEEEGYLDMRNDIDTSISTLYLAETFRMRGMYIDAFAHCVGMYPDLDHAAGYHLVSLESKLLIARAREDLDFRLAHAAMQLRDFSRDELSISYSPDTNAHMERFRDFLLKFYSARFGQYPPPSPSGRTAFSKEVYHIMGKDFECLRRLLVDNRIDLEDVIPSIDSGLHVVRDVIGYDLRWGYATQEHPMPLLPEAIPPRSTWRRLITRGSKLRPDDRLLARAALVKAYNGNARIACNELVRAYRRFEEELVSSSKKLSLSEGRAARWVVVYAMCQVLRQVTRTPREVFDTDRIDYHVAISMDHLPPWEEADMDLPFQSAGIGGGPAEIGPDLQSMMTKRRRPRSPFRVKRSLSQTAKSVRSISRNFSSSTVRRSLSVFRTQQSIQISAPIGRRSPKLEPSGASHSSGSSVVQHDILTGSSIIQHDVLAGHGSDAVTTEYPHSPKAESSAESYSSCSSILRHNMPADNDSDVTATEYVPSPIGSVATARVSTAATSLEGSPTAYRPPSIEIPLRSAERGRTRTVVSMMPSPAHMPLSVSPSRSLKEKQKERPRSAIIARPPWETWLPTPSYADDYAELVEREWERAEMSD</sequence>
<dbReference type="PANTHER" id="PTHR39601:SF1">
    <property type="entry name" value="CHORIOGENIN HMINOR"/>
    <property type="match status" value="1"/>
</dbReference>
<evidence type="ECO:0000256" key="1">
    <source>
        <dbReference type="SAM" id="MobiDB-lite"/>
    </source>
</evidence>
<dbReference type="EMBL" id="ONZQ02000004">
    <property type="protein sequence ID" value="SPO00986.1"/>
    <property type="molecule type" value="Genomic_DNA"/>
</dbReference>
<feature type="compositionally biased region" description="Basic and acidic residues" evidence="1">
    <location>
        <begin position="92"/>
        <end position="102"/>
    </location>
</feature>
<dbReference type="InterPro" id="IPR058317">
    <property type="entry name" value="DUF8004"/>
</dbReference>
<evidence type="ECO:0000259" key="2">
    <source>
        <dbReference type="Pfam" id="PF26013"/>
    </source>
</evidence>
<name>A0AAE8STW1_9PEZI</name>
<feature type="compositionally biased region" description="Basic and acidic residues" evidence="1">
    <location>
        <begin position="791"/>
        <end position="801"/>
    </location>
</feature>
<feature type="region of interest" description="Disordered" evidence="1">
    <location>
        <begin position="682"/>
        <end position="702"/>
    </location>
</feature>
<dbReference type="Pfam" id="PF26013">
    <property type="entry name" value="DUF8004"/>
    <property type="match status" value="1"/>
</dbReference>
<feature type="compositionally biased region" description="Low complexity" evidence="1">
    <location>
        <begin position="649"/>
        <end position="658"/>
    </location>
</feature>